<evidence type="ECO:0000256" key="1">
    <source>
        <dbReference type="ARBA" id="ARBA00023118"/>
    </source>
</evidence>
<proteinExistence type="predicted"/>
<evidence type="ECO:0000259" key="2">
    <source>
        <dbReference type="Pfam" id="PF03787"/>
    </source>
</evidence>
<accession>E1YMB6</accession>
<dbReference type="PANTHER" id="PTHR35579">
    <property type="entry name" value="CRISPR SYSTEM CMS ENDORIBONUCLEASE CSM3"/>
    <property type="match status" value="1"/>
</dbReference>
<keyword evidence="1" id="KW-0051">Antiviral defense</keyword>
<name>E1YMB6_9BACT</name>
<gene>
    <name evidence="3" type="ORF">N47_E47610</name>
</gene>
<dbReference type="GO" id="GO:0051607">
    <property type="term" value="P:defense response to virus"/>
    <property type="evidence" value="ECO:0007669"/>
    <property type="project" value="UniProtKB-KW"/>
</dbReference>
<reference evidence="3" key="1">
    <citation type="journal article" date="2011" name="Environ. Microbiol.">
        <title>Genomic insights into the metabolic potential of the polycyclic aromatic hydrocarbon degrading sulfate-reducing Deltaproteobacterium N47.</title>
        <authorList>
            <person name="Bergmann F."/>
            <person name="Selesi D."/>
            <person name="Weinmaier T."/>
            <person name="Tischler P."/>
            <person name="Rattei T."/>
            <person name="Meckenstock R.U."/>
        </authorList>
    </citation>
    <scope>NUCLEOTIDE SEQUENCE</scope>
</reference>
<protein>
    <recommendedName>
        <fullName evidence="2">CRISPR type III-associated protein domain-containing protein</fullName>
    </recommendedName>
</protein>
<sequence length="326" mass="36859">MLKKMINNAKIDIEIHPNDPLLIKSGMSTVGGADMVFVRTYRFDGKDEPFIPGSSLKGMIRSYAEKICRSLRDMPVPVCLPYLEPKKEKEGEKRQASCGLYFENYKKKVKPISSPDIYSLSCPACRLFGSQSFIGRFATSDAYLTDEFRQNGRPVFEIRDGVAIDRLTGGTAGGAKYNMEVLTRGEFKTTLEIRNFERWQLGLIGLVLRDMEQGLVRVGFGKSRGLGSFHAKITNFEITYYNRNINSLKGLSTLASKEDSKAYDFFPETVDDASQLPVPRSEGLRYIYNLTDSWKESLDPAVKDLVKYIEAVKWPKNIEEYIAGRS</sequence>
<dbReference type="AlphaFoldDB" id="E1YMB6"/>
<dbReference type="PANTHER" id="PTHR35579:SF3">
    <property type="entry name" value="CRISPR SYSTEM CMS ENDORIBONUCLEASE CSM3"/>
    <property type="match status" value="1"/>
</dbReference>
<feature type="domain" description="CRISPR type III-associated protein" evidence="2">
    <location>
        <begin position="21"/>
        <end position="229"/>
    </location>
</feature>
<dbReference type="Pfam" id="PF03787">
    <property type="entry name" value="RAMPs"/>
    <property type="match status" value="1"/>
</dbReference>
<dbReference type="EMBL" id="FR695877">
    <property type="protein sequence ID" value="CBX31249.1"/>
    <property type="molecule type" value="Genomic_DNA"/>
</dbReference>
<evidence type="ECO:0000313" key="3">
    <source>
        <dbReference type="EMBL" id="CBX31249.1"/>
    </source>
</evidence>
<dbReference type="InterPro" id="IPR005537">
    <property type="entry name" value="RAMP_III_fam"/>
</dbReference>
<dbReference type="InterPro" id="IPR052216">
    <property type="entry name" value="CRISPR_Csm3_endoribonuclease"/>
</dbReference>
<organism evidence="3">
    <name type="scientific">uncultured Desulfobacterium sp</name>
    <dbReference type="NCBI Taxonomy" id="201089"/>
    <lineage>
        <taxon>Bacteria</taxon>
        <taxon>Pseudomonadati</taxon>
        <taxon>Thermodesulfobacteriota</taxon>
        <taxon>Desulfobacteria</taxon>
        <taxon>Desulfobacterales</taxon>
        <taxon>Desulfobacteriaceae</taxon>
        <taxon>Desulfobacterium</taxon>
        <taxon>environmental samples</taxon>
    </lineage>
</organism>